<feature type="region of interest" description="Disordered" evidence="5">
    <location>
        <begin position="131"/>
        <end position="159"/>
    </location>
</feature>
<evidence type="ECO:0000313" key="6">
    <source>
        <dbReference type="EMBL" id="KAJ5199852.1"/>
    </source>
</evidence>
<dbReference type="Proteomes" id="UP001150879">
    <property type="component" value="Unassembled WGS sequence"/>
</dbReference>
<dbReference type="OrthoDB" id="275876at2759"/>
<protein>
    <recommendedName>
        <fullName evidence="4">Large ribosomal subunit protein uL4m</fullName>
    </recommendedName>
</protein>
<dbReference type="GO" id="GO:0005840">
    <property type="term" value="C:ribosome"/>
    <property type="evidence" value="ECO:0007669"/>
    <property type="project" value="UniProtKB-KW"/>
</dbReference>
<dbReference type="PANTHER" id="PTHR10746">
    <property type="entry name" value="50S RIBOSOMAL PROTEIN L4"/>
    <property type="match status" value="1"/>
</dbReference>
<dbReference type="InterPro" id="IPR013005">
    <property type="entry name" value="Ribosomal_uL4-like"/>
</dbReference>
<evidence type="ECO:0000256" key="2">
    <source>
        <dbReference type="ARBA" id="ARBA00022980"/>
    </source>
</evidence>
<dbReference type="GO" id="GO:1990904">
    <property type="term" value="C:ribonucleoprotein complex"/>
    <property type="evidence" value="ECO:0007669"/>
    <property type="project" value="UniProtKB-KW"/>
</dbReference>
<dbReference type="Gene3D" id="3.40.1370.10">
    <property type="match status" value="1"/>
</dbReference>
<evidence type="ECO:0000256" key="1">
    <source>
        <dbReference type="ARBA" id="ARBA00010528"/>
    </source>
</evidence>
<dbReference type="EMBL" id="JAPQKP010000003">
    <property type="protein sequence ID" value="KAJ5199852.1"/>
    <property type="molecule type" value="Genomic_DNA"/>
</dbReference>
<dbReference type="GO" id="GO:0003735">
    <property type="term" value="F:structural constituent of ribosome"/>
    <property type="evidence" value="ECO:0007669"/>
    <property type="project" value="InterPro"/>
</dbReference>
<proteinExistence type="inferred from homology"/>
<dbReference type="InterPro" id="IPR002136">
    <property type="entry name" value="Ribosomal_uL4"/>
</dbReference>
<keyword evidence="3" id="KW-0687">Ribonucleoprotein</keyword>
<dbReference type="AlphaFoldDB" id="A0A9W9MFY5"/>
<dbReference type="NCBIfam" id="TIGR03953">
    <property type="entry name" value="rplD_bact"/>
    <property type="match status" value="1"/>
</dbReference>
<sequence>MAGNDVVRSLRLLTRSSGGLMSGPKQVTQRCLTRSMATEAKPKARVAAKDAVQVGQAQRPGGQTPVQVMTYKWPDLQPQRLVHYSRRLLQMPTRHDILHRAVIYEGDSTRQGSANTKWRDDVHGSHRKLYAQKGSGRARAGDKMSPVRRGGGVAFGPHPRDFSTDLPRKIYDQAWRIALSYRLSRGELIVIDNNIEMNEESSPFFIKHLLQAHGWDGKGRSTFITLNPNEMLSGAVEKFRNQARTISVEDLDVKNVLETARLVIEKNALHRILLSHTTDLAKVDTLFSPSADGKKVYPLDFSRMASTWKNA</sequence>
<comment type="caution">
    <text evidence="6">The sequence shown here is derived from an EMBL/GenBank/DDBJ whole genome shotgun (WGS) entry which is preliminary data.</text>
</comment>
<comment type="similarity">
    <text evidence="1">Belongs to the universal ribosomal protein uL4 family.</text>
</comment>
<keyword evidence="7" id="KW-1185">Reference proteome</keyword>
<dbReference type="PANTHER" id="PTHR10746:SF6">
    <property type="entry name" value="LARGE RIBOSOMAL SUBUNIT PROTEIN UL4M"/>
    <property type="match status" value="1"/>
</dbReference>
<organism evidence="6 7">
    <name type="scientific">Penicillium cf. griseofulvum</name>
    <dbReference type="NCBI Taxonomy" id="2972120"/>
    <lineage>
        <taxon>Eukaryota</taxon>
        <taxon>Fungi</taxon>
        <taxon>Dikarya</taxon>
        <taxon>Ascomycota</taxon>
        <taxon>Pezizomycotina</taxon>
        <taxon>Eurotiomycetes</taxon>
        <taxon>Eurotiomycetidae</taxon>
        <taxon>Eurotiales</taxon>
        <taxon>Aspergillaceae</taxon>
        <taxon>Penicillium</taxon>
    </lineage>
</organism>
<evidence type="ECO:0000256" key="5">
    <source>
        <dbReference type="SAM" id="MobiDB-lite"/>
    </source>
</evidence>
<name>A0A9W9MFY5_9EURO</name>
<reference evidence="6" key="1">
    <citation type="submission" date="2022-11" db="EMBL/GenBank/DDBJ databases">
        <authorList>
            <person name="Petersen C."/>
        </authorList>
    </citation>
    <scope>NUCLEOTIDE SEQUENCE</scope>
    <source>
        <strain evidence="6">IBT 16849</strain>
    </source>
</reference>
<dbReference type="InterPro" id="IPR023574">
    <property type="entry name" value="Ribosomal_uL4_dom_sf"/>
</dbReference>
<reference evidence="6" key="2">
    <citation type="journal article" date="2023" name="IMA Fungus">
        <title>Comparative genomic study of the Penicillium genus elucidates a diverse pangenome and 15 lateral gene transfer events.</title>
        <authorList>
            <person name="Petersen C."/>
            <person name="Sorensen T."/>
            <person name="Nielsen M.R."/>
            <person name="Sondergaard T.E."/>
            <person name="Sorensen J.L."/>
            <person name="Fitzpatrick D.A."/>
            <person name="Frisvad J.C."/>
            <person name="Nielsen K.L."/>
        </authorList>
    </citation>
    <scope>NUCLEOTIDE SEQUENCE</scope>
    <source>
        <strain evidence="6">IBT 16849</strain>
    </source>
</reference>
<dbReference type="Pfam" id="PF00573">
    <property type="entry name" value="Ribosomal_L4"/>
    <property type="match status" value="1"/>
</dbReference>
<keyword evidence="2" id="KW-0689">Ribosomal protein</keyword>
<evidence type="ECO:0000256" key="3">
    <source>
        <dbReference type="ARBA" id="ARBA00023274"/>
    </source>
</evidence>
<dbReference type="GO" id="GO:0006412">
    <property type="term" value="P:translation"/>
    <property type="evidence" value="ECO:0007669"/>
    <property type="project" value="InterPro"/>
</dbReference>
<evidence type="ECO:0000256" key="4">
    <source>
        <dbReference type="ARBA" id="ARBA00040565"/>
    </source>
</evidence>
<dbReference type="SUPFAM" id="SSF52166">
    <property type="entry name" value="Ribosomal protein L4"/>
    <property type="match status" value="1"/>
</dbReference>
<accession>A0A9W9MFY5</accession>
<gene>
    <name evidence="6" type="ORF">N7472_005056</name>
</gene>
<evidence type="ECO:0000313" key="7">
    <source>
        <dbReference type="Proteomes" id="UP001150879"/>
    </source>
</evidence>